<feature type="transmembrane region" description="Helical" evidence="1">
    <location>
        <begin position="6"/>
        <end position="25"/>
    </location>
</feature>
<keyword evidence="1" id="KW-0472">Membrane</keyword>
<feature type="transmembrane region" description="Helical" evidence="1">
    <location>
        <begin position="37"/>
        <end position="58"/>
    </location>
</feature>
<evidence type="ECO:0000313" key="2">
    <source>
        <dbReference type="EMBL" id="MFC4158200.1"/>
    </source>
</evidence>
<keyword evidence="3" id="KW-1185">Reference proteome</keyword>
<feature type="transmembrane region" description="Helical" evidence="1">
    <location>
        <begin position="130"/>
        <end position="149"/>
    </location>
</feature>
<reference evidence="3" key="1">
    <citation type="journal article" date="2019" name="Int. J. Syst. Evol. Microbiol.">
        <title>The Global Catalogue of Microorganisms (GCM) 10K type strain sequencing project: providing services to taxonomists for standard genome sequencing and annotation.</title>
        <authorList>
            <consortium name="The Broad Institute Genomics Platform"/>
            <consortium name="The Broad Institute Genome Sequencing Center for Infectious Disease"/>
            <person name="Wu L."/>
            <person name="Ma J."/>
        </authorList>
    </citation>
    <scope>NUCLEOTIDE SEQUENCE [LARGE SCALE GENOMIC DNA]</scope>
    <source>
        <strain evidence="3">LMG 29894</strain>
    </source>
</reference>
<organism evidence="2 3">
    <name type="scientific">Chitinimonas lacunae</name>
    <dbReference type="NCBI Taxonomy" id="1963018"/>
    <lineage>
        <taxon>Bacteria</taxon>
        <taxon>Pseudomonadati</taxon>
        <taxon>Pseudomonadota</taxon>
        <taxon>Betaproteobacteria</taxon>
        <taxon>Neisseriales</taxon>
        <taxon>Chitinibacteraceae</taxon>
        <taxon>Chitinimonas</taxon>
    </lineage>
</organism>
<evidence type="ECO:0000256" key="1">
    <source>
        <dbReference type="SAM" id="Phobius"/>
    </source>
</evidence>
<sequence>MNTASLYLWAACLMGAWTTLIYLLLWRCEGRFRSNSGVLRVSSGLSVLWLGYSLYVLFHPVPAYPGWLPAIVLADVLLVWIGEQISPAFRFTLPPPGRQLSNDELSHYLKRLWRELWVDGVDARLAPWQLALYLANTLLWWGVACFFLLKD</sequence>
<proteinExistence type="predicted"/>
<dbReference type="EMBL" id="JBHSBU010000001">
    <property type="protein sequence ID" value="MFC4158200.1"/>
    <property type="molecule type" value="Genomic_DNA"/>
</dbReference>
<dbReference type="Proteomes" id="UP001595791">
    <property type="component" value="Unassembled WGS sequence"/>
</dbReference>
<protein>
    <submittedName>
        <fullName evidence="2">Uncharacterized protein</fullName>
    </submittedName>
</protein>
<evidence type="ECO:0000313" key="3">
    <source>
        <dbReference type="Proteomes" id="UP001595791"/>
    </source>
</evidence>
<name>A0ABV8MMV2_9NEIS</name>
<gene>
    <name evidence="2" type="ORF">ACFOW7_02390</name>
</gene>
<comment type="caution">
    <text evidence="2">The sequence shown here is derived from an EMBL/GenBank/DDBJ whole genome shotgun (WGS) entry which is preliminary data.</text>
</comment>
<accession>A0ABV8MMV2</accession>
<dbReference type="RefSeq" id="WP_378160619.1">
    <property type="nucleotide sequence ID" value="NZ_JBHSBU010000001.1"/>
</dbReference>
<keyword evidence="1" id="KW-1133">Transmembrane helix</keyword>
<keyword evidence="1" id="KW-0812">Transmembrane</keyword>